<dbReference type="InterPro" id="IPR003598">
    <property type="entry name" value="Ig_sub2"/>
</dbReference>
<protein>
    <submittedName>
        <fullName evidence="9">V-set and immunoglobulin domain containing 10</fullName>
    </submittedName>
</protein>
<dbReference type="GO" id="GO:0050839">
    <property type="term" value="F:cell adhesion molecule binding"/>
    <property type="evidence" value="ECO:0007669"/>
    <property type="project" value="TreeGrafter"/>
</dbReference>
<name>A0A8C1C897_CYPCA</name>
<dbReference type="Pfam" id="PF13927">
    <property type="entry name" value="Ig_3"/>
    <property type="match status" value="2"/>
</dbReference>
<evidence type="ECO:0000256" key="5">
    <source>
        <dbReference type="ARBA" id="ARBA00023319"/>
    </source>
</evidence>
<feature type="domain" description="Ig-like" evidence="8">
    <location>
        <begin position="69"/>
        <end position="147"/>
    </location>
</feature>
<dbReference type="SMART" id="SM00408">
    <property type="entry name" value="IGc2"/>
    <property type="match status" value="3"/>
</dbReference>
<dbReference type="SUPFAM" id="SSF48726">
    <property type="entry name" value="Immunoglobulin"/>
    <property type="match status" value="3"/>
</dbReference>
<keyword evidence="5" id="KW-0393">Immunoglobulin domain</keyword>
<keyword evidence="10" id="KW-1185">Reference proteome</keyword>
<feature type="domain" description="Ig-like" evidence="8">
    <location>
        <begin position="166"/>
        <end position="247"/>
    </location>
</feature>
<dbReference type="InterPro" id="IPR003599">
    <property type="entry name" value="Ig_sub"/>
</dbReference>
<dbReference type="InterPro" id="IPR036179">
    <property type="entry name" value="Ig-like_dom_sf"/>
</dbReference>
<evidence type="ECO:0000259" key="8">
    <source>
        <dbReference type="PROSITE" id="PS50835"/>
    </source>
</evidence>
<evidence type="ECO:0000256" key="3">
    <source>
        <dbReference type="ARBA" id="ARBA00023157"/>
    </source>
</evidence>
<evidence type="ECO:0000313" key="10">
    <source>
        <dbReference type="Proteomes" id="UP001108240"/>
    </source>
</evidence>
<dbReference type="AlphaFoldDB" id="A0A8C1C897"/>
<dbReference type="PROSITE" id="PS50835">
    <property type="entry name" value="IG_LIKE"/>
    <property type="match status" value="3"/>
</dbReference>
<evidence type="ECO:0000256" key="4">
    <source>
        <dbReference type="ARBA" id="ARBA00023180"/>
    </source>
</evidence>
<dbReference type="Gene3D" id="2.60.40.10">
    <property type="entry name" value="Immunoglobulins"/>
    <property type="match status" value="3"/>
</dbReference>
<dbReference type="PANTHER" id="PTHR11640">
    <property type="entry name" value="NEPHRIN"/>
    <property type="match status" value="1"/>
</dbReference>
<feature type="domain" description="Ig-like" evidence="8">
    <location>
        <begin position="356"/>
        <end position="443"/>
    </location>
</feature>
<reference evidence="9" key="2">
    <citation type="submission" date="2025-09" db="UniProtKB">
        <authorList>
            <consortium name="Ensembl"/>
        </authorList>
    </citation>
    <scope>IDENTIFICATION</scope>
</reference>
<dbReference type="OMA" id="HPMISTE"/>
<evidence type="ECO:0000313" key="9">
    <source>
        <dbReference type="Ensembl" id="ENSCCRP00000043922.2"/>
    </source>
</evidence>
<comment type="subcellular location">
    <subcellularLocation>
        <location evidence="1">Membrane</location>
        <topology evidence="1">Single-pass type I membrane protein</topology>
    </subcellularLocation>
</comment>
<dbReference type="SMART" id="SM00409">
    <property type="entry name" value="IG"/>
    <property type="match status" value="3"/>
</dbReference>
<reference evidence="9" key="1">
    <citation type="submission" date="2025-08" db="UniProtKB">
        <authorList>
            <consortium name="Ensembl"/>
        </authorList>
    </citation>
    <scope>IDENTIFICATION</scope>
</reference>
<evidence type="ECO:0000256" key="6">
    <source>
        <dbReference type="SAM" id="MobiDB-lite"/>
    </source>
</evidence>
<keyword evidence="3" id="KW-1015">Disulfide bond</keyword>
<dbReference type="GO" id="GO:0007416">
    <property type="term" value="P:synapse assembly"/>
    <property type="evidence" value="ECO:0007669"/>
    <property type="project" value="TreeGrafter"/>
</dbReference>
<dbReference type="InterPro" id="IPR051275">
    <property type="entry name" value="Cell_adhesion_signaling"/>
</dbReference>
<dbReference type="GO" id="GO:0005886">
    <property type="term" value="C:plasma membrane"/>
    <property type="evidence" value="ECO:0007669"/>
    <property type="project" value="TreeGrafter"/>
</dbReference>
<dbReference type="InterPro" id="IPR013783">
    <property type="entry name" value="Ig-like_fold"/>
</dbReference>
<organism evidence="9 10">
    <name type="scientific">Cyprinus carpio carpio</name>
    <dbReference type="NCBI Taxonomy" id="630221"/>
    <lineage>
        <taxon>Eukaryota</taxon>
        <taxon>Metazoa</taxon>
        <taxon>Chordata</taxon>
        <taxon>Craniata</taxon>
        <taxon>Vertebrata</taxon>
        <taxon>Euteleostomi</taxon>
        <taxon>Actinopterygii</taxon>
        <taxon>Neopterygii</taxon>
        <taxon>Teleostei</taxon>
        <taxon>Ostariophysi</taxon>
        <taxon>Cypriniformes</taxon>
        <taxon>Cyprinidae</taxon>
        <taxon>Cyprininae</taxon>
        <taxon>Cyprinus</taxon>
    </lineage>
</organism>
<proteinExistence type="predicted"/>
<dbReference type="Ensembl" id="ENSCCRT00000047615.2">
    <property type="protein sequence ID" value="ENSCCRP00000043922.2"/>
    <property type="gene ID" value="ENSCCRG00000023469.2"/>
</dbReference>
<dbReference type="Proteomes" id="UP001108240">
    <property type="component" value="Unplaced"/>
</dbReference>
<evidence type="ECO:0000256" key="1">
    <source>
        <dbReference type="ARBA" id="ARBA00004479"/>
    </source>
</evidence>
<feature type="region of interest" description="Disordered" evidence="6">
    <location>
        <begin position="531"/>
        <end position="561"/>
    </location>
</feature>
<feature type="transmembrane region" description="Helical" evidence="7">
    <location>
        <begin position="453"/>
        <end position="475"/>
    </location>
</feature>
<keyword evidence="4" id="KW-0325">Glycoprotein</keyword>
<keyword evidence="7" id="KW-0812">Transmembrane</keyword>
<dbReference type="GO" id="GO:0098609">
    <property type="term" value="P:cell-cell adhesion"/>
    <property type="evidence" value="ECO:0007669"/>
    <property type="project" value="TreeGrafter"/>
</dbReference>
<evidence type="ECO:0000256" key="2">
    <source>
        <dbReference type="ARBA" id="ARBA00023136"/>
    </source>
</evidence>
<keyword evidence="2 7" id="KW-0472">Membrane</keyword>
<dbReference type="GO" id="GO:0005911">
    <property type="term" value="C:cell-cell junction"/>
    <property type="evidence" value="ECO:0007669"/>
    <property type="project" value="TreeGrafter"/>
</dbReference>
<dbReference type="GeneTree" id="ENSGT00990000209825"/>
<sequence>MVDSRGFATARGFLQPDMLTVWRTDFHRHQKRGNQNSVAHMHRRQKCQALALSSGVSEEQVQRYVTGEKGENTTLQCLDQPVNASSLLYRWKKNGSVLVTQNPLKPSEHLSISSNGSLWISGLLYIDGGQYECESQTKDNSSWQTLSNILLRVAEGPTSVSLDVQPATLLQNGTLYVKKGSDVYFNCSSESFPSQNLTWTVEDLALDSYDRASGNNSFLEFSIKNIQPSDQGIYSCTSQNTLSKTTANKRQELLVYYAPESHPGCSWEIVNEPLDVLFICSWYGGYPVPTLDWHEVLEEHVIAKGPTVNSTSQETERLEVHVNGFILHSGEEVKCIGHHVTGVEKNCSFKLKKPYPLGDPMVTALVGSNITLSCTETDSMPPAKTVWMQKDNKIINTTSKYIVSDNNPNYKLTIINVTKEDAGIYYCYSINPLGPKELEVYLTVKTSAGNKGAMVGVFVSVFIMMIGITIGVTVYSRRDRICIGLGFSHLDDDTGDILSLVDSDEEEIFHETELPPLSNGHATTLVEIHRRPSSDHGDNADSTVQRNDQTHPEPAQQTEDC</sequence>
<evidence type="ECO:0000256" key="7">
    <source>
        <dbReference type="SAM" id="Phobius"/>
    </source>
</evidence>
<dbReference type="PANTHER" id="PTHR11640:SF157">
    <property type="entry name" value="V-SET AND IMMUNOGLOBULIN DOMAIN-CONTAINING PROTEIN 10"/>
    <property type="match status" value="1"/>
</dbReference>
<dbReference type="InterPro" id="IPR007110">
    <property type="entry name" value="Ig-like_dom"/>
</dbReference>
<keyword evidence="7" id="KW-1133">Transmembrane helix</keyword>
<accession>A0A8C1C897</accession>